<keyword evidence="2" id="KW-1185">Reference proteome</keyword>
<evidence type="ECO:0000313" key="2">
    <source>
        <dbReference type="Proteomes" id="UP001318682"/>
    </source>
</evidence>
<organism evidence="1 2">
    <name type="scientific">Roseobacter fucihabitans</name>
    <dbReference type="NCBI Taxonomy" id="1537242"/>
    <lineage>
        <taxon>Bacteria</taxon>
        <taxon>Pseudomonadati</taxon>
        <taxon>Pseudomonadota</taxon>
        <taxon>Alphaproteobacteria</taxon>
        <taxon>Rhodobacterales</taxon>
        <taxon>Roseobacteraceae</taxon>
        <taxon>Roseobacter</taxon>
    </lineage>
</organism>
<dbReference type="Proteomes" id="UP001318682">
    <property type="component" value="Chromosome"/>
</dbReference>
<dbReference type="Pfam" id="PF07275">
    <property type="entry name" value="ArdA"/>
    <property type="match status" value="1"/>
</dbReference>
<sequence length="168" mass="18968">MTQLHTQPYDLAASGFYFTSAEEFRTKAAKALNDYGEPVEEFEIQFIDGDHIDCDLAKAWGINQANIGPYFKAVGTWDTHDKQVFIIAVGEVGYNFDPETVAPSDFDIDIYQARNMKDLAEEFVAEGLFGDIPDHLIHYIDYEAIARDLAMDYTEAEIAGDYLIYRAA</sequence>
<reference evidence="1 2" key="1">
    <citation type="submission" date="2015-07" db="EMBL/GenBank/DDBJ databases">
        <authorList>
            <person name="Voget S."/>
            <person name="Dogs M."/>
            <person name="Brinkhoff T.H."/>
            <person name="Daniel R."/>
        </authorList>
    </citation>
    <scope>NUCLEOTIDE SEQUENCE [LARGE SCALE GENOMIC DNA]</scope>
    <source>
        <strain evidence="1 2">B14</strain>
    </source>
</reference>
<gene>
    <name evidence="1" type="ORF">ROLI_010710</name>
</gene>
<dbReference type="InterPro" id="IPR041893">
    <property type="entry name" value="ArdA_dom3"/>
</dbReference>
<proteinExistence type="predicted"/>
<dbReference type="Gene3D" id="1.10.10.1190">
    <property type="entry name" value="Antirestriction protein ArdA, domain 3"/>
    <property type="match status" value="1"/>
</dbReference>
<name>A0ABZ2BT01_9RHOB</name>
<protein>
    <recommendedName>
        <fullName evidence="3">Antirestriction protein ArdA</fullName>
    </recommendedName>
</protein>
<evidence type="ECO:0008006" key="3">
    <source>
        <dbReference type="Google" id="ProtNLM"/>
    </source>
</evidence>
<accession>A0ABZ2BT01</accession>
<evidence type="ECO:0000313" key="1">
    <source>
        <dbReference type="EMBL" id="WVX47994.1"/>
    </source>
</evidence>
<dbReference type="InterPro" id="IPR009899">
    <property type="entry name" value="ArdA"/>
</dbReference>
<dbReference type="RefSeq" id="WP_187429845.1">
    <property type="nucleotide sequence ID" value="NZ_CP143423.1"/>
</dbReference>
<dbReference type="EMBL" id="CP143423">
    <property type="protein sequence ID" value="WVX47994.1"/>
    <property type="molecule type" value="Genomic_DNA"/>
</dbReference>
<reference evidence="2" key="2">
    <citation type="submission" date="2024-01" db="EMBL/GenBank/DDBJ databases">
        <title>Roseobacter fucihabitans sp. nov., isolated from the brown alga Fucus spiralis.</title>
        <authorList>
            <person name="Hahnke S."/>
            <person name="Berger M."/>
            <person name="Schlingloff A."/>
            <person name="Athale I."/>
            <person name="Neumann-Schaal M."/>
            <person name="Adenaya A."/>
            <person name="Poehlein A."/>
            <person name="Daniel R."/>
            <person name="Pertersen J."/>
            <person name="Brinkhoff T."/>
        </authorList>
    </citation>
    <scope>NUCLEOTIDE SEQUENCE [LARGE SCALE GENOMIC DNA]</scope>
    <source>
        <strain evidence="2">B14</strain>
    </source>
</reference>